<keyword evidence="6" id="KW-1185">Reference proteome</keyword>
<evidence type="ECO:0000259" key="4">
    <source>
        <dbReference type="PROSITE" id="PS50835"/>
    </source>
</evidence>
<name>A0A4S2MJ23_OPIFE</name>
<evidence type="ECO:0000256" key="2">
    <source>
        <dbReference type="SAM" id="Phobius"/>
    </source>
</evidence>
<accession>A0A4S2MJ23</accession>
<comment type="caution">
    <text evidence="5">The sequence shown here is derived from an EMBL/GenBank/DDBJ whole genome shotgun (WGS) entry which is preliminary data.</text>
</comment>
<keyword evidence="2" id="KW-0812">Transmembrane</keyword>
<dbReference type="OrthoDB" id="6243558at2759"/>
<dbReference type="PROSITE" id="PS50835">
    <property type="entry name" value="IG_LIKE"/>
    <property type="match status" value="1"/>
</dbReference>
<sequence length="1397" mass="158862">MKQRVRMCTLSNTRIPTLLLWLAWLFGTGQTAYVQVLPARKILYKNVDNTISVCVRIRPRSDCQNGHNAHCTFKSLLSDVPIHRNFHENLPLHEFEPGVYRIECEVDGSVATRTAKSVLLLQNNVTYLDCASLQKIVRYVAKWFVARACCRRLPVKTEWLRALGSERSLHCEPVNCTTDSREISVTAGLLFTNKKLEALPRNITVQCEDGFKQHIHLYDPLKHRLIVKLRPSGQVLFKSDSHKLAVCLGWNSTNECLVDVSLNMNMNCQAIHYQIETGRPSGIQWTFESSMELNELKEGTIRIQCTNEPLKLNGTFVRFLINDGRYELHCDAVPAVLLLNSQIHDKPFCKRIAKVSKEWAEVLSRANLKQWVVKCRLSASPSTEFENAHDLLLASPNASIGLYEFFCGEREVHKTLLVINKANQLKILLEPVQYIINNNQDGELEAKYEVFGETGITASLLMVAYPITCNLTYSTLHQNLMLKFTNNIHFDMLLHGPIKVSCSNSKLNVTARFSKFVVTDFGSPLPLCVPPRAVKVDKIPHRYISCRRALLPKPTVLAVAGHSDTVSCANARGTTVFEDGLLQVNSTDPYLSLEKIYCSGSVPKDSQIMFYDSRTTLVVDPKQDFYVSKQKKPIEFYFQHPNAPGSLNELLKRMPLVCSLMNDNGSIFSLTLNNTLDLGQPPFDQLESSEYIVTCVLQSSDLRLQKRILILNSDDFSLVIDGPKETTLFNDEPFGFQCTLFGPSRIEVWREQSLPRWYTIQGLNGSSTYGNKLVFTEDVEIGDHRHICYYENNGLSLKELLEFRVQDLQRLRLNITYMDAPQLPVYYVGEILPTIQCRLAHSSDLIKLTFSWIMLSGHIMFRSFRRRGAAILSLSDGKPGYGSFMCKSLYKGRCVRHLVTVYYTVMDPKVNIQPRYRVIKVPAQLTCFCTVEPLDVYDVRISAISSFKFYLKNDSVHITDEAWLPHIRPFAIMGCKVVKKYLDTVLFTASKPMVVELAEKTNISVRPGRRVHKKGDVLRCSDRSQPKESKILLHLISYPKSFKGNFGRERTLNLDKSFPGGHYVVQCRLFQKHNVIFDISRGFVISVIPSTAEITEHSRSKSLPFFECESDGYPLTQITYEWRVEKHPGGLIEASSNRLYITSFTVTGKLRISCFVRHPGLNGSAEVRAEYEMIYYAEAFKGDDYLPLFQNDIKRTAIILNSLTTLGFFFALFFTLSIFNQLHRYKKDDLLSEEEMEFTTQFDLSIEEADAGPIFSKVLSIIGSYDGVHNLLVQTGAITERGNAQYSRSGSCRIDVQTTSFSSAASSKPDSTLPKELMSEQWAKPNKEQPLEQSVTHSDYRESVSYSTEAVHTIQQPKHPEQASQTELQEYHPLLSEETSASRRKSIQIVRPDRMFT</sequence>
<dbReference type="Proteomes" id="UP000308267">
    <property type="component" value="Unassembled WGS sequence"/>
</dbReference>
<evidence type="ECO:0000256" key="3">
    <source>
        <dbReference type="SAM" id="SignalP"/>
    </source>
</evidence>
<keyword evidence="2" id="KW-1133">Transmembrane helix</keyword>
<feature type="transmembrane region" description="Helical" evidence="2">
    <location>
        <begin position="1198"/>
        <end position="1219"/>
    </location>
</feature>
<dbReference type="InterPro" id="IPR007110">
    <property type="entry name" value="Ig-like_dom"/>
</dbReference>
<keyword evidence="2" id="KW-0472">Membrane</keyword>
<feature type="chain" id="PRO_5020959162" description="Ig-like domain-containing protein" evidence="3">
    <location>
        <begin position="32"/>
        <end position="1397"/>
    </location>
</feature>
<evidence type="ECO:0000256" key="1">
    <source>
        <dbReference type="SAM" id="MobiDB-lite"/>
    </source>
</evidence>
<feature type="region of interest" description="Disordered" evidence="1">
    <location>
        <begin position="1348"/>
        <end position="1397"/>
    </location>
</feature>
<reference evidence="5 6" key="1">
    <citation type="journal article" date="2019" name="BMC Genomics">
        <title>New insights from Opisthorchis felineus genome: update on genomics of the epidemiologically important liver flukes.</title>
        <authorList>
            <person name="Ershov N.I."/>
            <person name="Mordvinov V.A."/>
            <person name="Prokhortchouk E.B."/>
            <person name="Pakharukova M.Y."/>
            <person name="Gunbin K.V."/>
            <person name="Ustyantsev K."/>
            <person name="Genaev M.A."/>
            <person name="Blinov A.G."/>
            <person name="Mazur A."/>
            <person name="Boulygina E."/>
            <person name="Tsygankova S."/>
            <person name="Khrameeva E."/>
            <person name="Chekanov N."/>
            <person name="Fan G."/>
            <person name="Xiao A."/>
            <person name="Zhang H."/>
            <person name="Xu X."/>
            <person name="Yang H."/>
            <person name="Solovyev V."/>
            <person name="Lee S.M."/>
            <person name="Liu X."/>
            <person name="Afonnikov D.A."/>
            <person name="Skryabin K.G."/>
        </authorList>
    </citation>
    <scope>NUCLEOTIDE SEQUENCE [LARGE SCALE GENOMIC DNA]</scope>
    <source>
        <strain evidence="5">AK-0245</strain>
        <tissue evidence="5">Whole organism</tissue>
    </source>
</reference>
<gene>
    <name evidence="5" type="ORF">CRM22_001014</name>
</gene>
<proteinExistence type="predicted"/>
<protein>
    <recommendedName>
        <fullName evidence="4">Ig-like domain-containing protein</fullName>
    </recommendedName>
</protein>
<evidence type="ECO:0000313" key="5">
    <source>
        <dbReference type="EMBL" id="TGZ74277.1"/>
    </source>
</evidence>
<keyword evidence="3" id="KW-0732">Signal</keyword>
<dbReference type="EMBL" id="SJOL01001962">
    <property type="protein sequence ID" value="TGZ74277.1"/>
    <property type="molecule type" value="Genomic_DNA"/>
</dbReference>
<evidence type="ECO:0000313" key="6">
    <source>
        <dbReference type="Proteomes" id="UP000308267"/>
    </source>
</evidence>
<feature type="domain" description="Ig-like" evidence="4">
    <location>
        <begin position="1089"/>
        <end position="1168"/>
    </location>
</feature>
<feature type="compositionally biased region" description="Polar residues" evidence="1">
    <location>
        <begin position="1348"/>
        <end position="1368"/>
    </location>
</feature>
<organism evidence="5 6">
    <name type="scientific">Opisthorchis felineus</name>
    <dbReference type="NCBI Taxonomy" id="147828"/>
    <lineage>
        <taxon>Eukaryota</taxon>
        <taxon>Metazoa</taxon>
        <taxon>Spiralia</taxon>
        <taxon>Lophotrochozoa</taxon>
        <taxon>Platyhelminthes</taxon>
        <taxon>Trematoda</taxon>
        <taxon>Digenea</taxon>
        <taxon>Opisthorchiida</taxon>
        <taxon>Opisthorchiata</taxon>
        <taxon>Opisthorchiidae</taxon>
        <taxon>Opisthorchis</taxon>
    </lineage>
</organism>
<feature type="signal peptide" evidence="3">
    <location>
        <begin position="1"/>
        <end position="31"/>
    </location>
</feature>